<protein>
    <submittedName>
        <fullName evidence="2">Flavin-containing amine oxidase</fullName>
    </submittedName>
</protein>
<dbReference type="SUPFAM" id="SSF51905">
    <property type="entry name" value="FAD/NAD(P)-binding domain"/>
    <property type="match status" value="1"/>
</dbReference>
<dbReference type="PRINTS" id="PR00419">
    <property type="entry name" value="ADXRDTASE"/>
</dbReference>
<dbReference type="InterPro" id="IPR036188">
    <property type="entry name" value="FAD/NAD-bd_sf"/>
</dbReference>
<feature type="transmembrane region" description="Helical" evidence="1">
    <location>
        <begin position="528"/>
        <end position="550"/>
    </location>
</feature>
<keyword evidence="1" id="KW-0472">Membrane</keyword>
<gene>
    <name evidence="2" type="ORF">LCPAC401_03630</name>
</gene>
<dbReference type="Pfam" id="PF13450">
    <property type="entry name" value="NAD_binding_8"/>
    <property type="match status" value="1"/>
</dbReference>
<evidence type="ECO:0000313" key="2">
    <source>
        <dbReference type="EMBL" id="QBK92725.1"/>
    </source>
</evidence>
<dbReference type="InterPro" id="IPR050464">
    <property type="entry name" value="Zeta_carotene_desat/Oxidored"/>
</dbReference>
<dbReference type="Gene3D" id="3.50.50.60">
    <property type="entry name" value="FAD/NAD(P)-binding domain"/>
    <property type="match status" value="1"/>
</dbReference>
<organism evidence="2">
    <name type="scientific">Pithovirus LCPAC401</name>
    <dbReference type="NCBI Taxonomy" id="2506595"/>
    <lineage>
        <taxon>Viruses</taxon>
        <taxon>Pithoviruses</taxon>
    </lineage>
</organism>
<dbReference type="PANTHER" id="PTHR42923">
    <property type="entry name" value="PROTOPORPHYRINOGEN OXIDASE"/>
    <property type="match status" value="1"/>
</dbReference>
<evidence type="ECO:0000256" key="1">
    <source>
        <dbReference type="SAM" id="Phobius"/>
    </source>
</evidence>
<keyword evidence="1" id="KW-0812">Transmembrane</keyword>
<dbReference type="GO" id="GO:0016491">
    <property type="term" value="F:oxidoreductase activity"/>
    <property type="evidence" value="ECO:0007669"/>
    <property type="project" value="TreeGrafter"/>
</dbReference>
<reference evidence="2" key="1">
    <citation type="journal article" date="2019" name="MBio">
        <title>Virus Genomes from Deep Sea Sediments Expand the Ocean Megavirome and Support Independent Origins of Viral Gigantism.</title>
        <authorList>
            <person name="Backstrom D."/>
            <person name="Yutin N."/>
            <person name="Jorgensen S.L."/>
            <person name="Dharamshi J."/>
            <person name="Homa F."/>
            <person name="Zaremba-Niedwiedzka K."/>
            <person name="Spang A."/>
            <person name="Wolf Y.I."/>
            <person name="Koonin E.V."/>
            <person name="Ettema T.J."/>
        </authorList>
    </citation>
    <scope>NUCLEOTIDE SEQUENCE</scope>
</reference>
<sequence length="552" mass="63800">MKIAILGGGLAGLSVAHNLTKCDFNNITIYERNSSTGGMARSKRLNGMKQVSEKELPFNYSWRIVGKEYLNFRDILREIPIDNGNVEDLLVDVSKHWFIINKEIIKMDVSISTILKFYGRLKTLCFTDLINISRAYLYSLITCNERIDTHDDQTWDSFIGPLSKDAHMMLIESCGPVFGIDYHKVNATSMLSTLNGVSFFIPNHNQVLNTTWDEGLFKPWEKYLKGLGVEIRLNTNIEKIEIKDDKIIGITIDDESEEYQEEIIADIYFICLPVESAYDLLRNSKMGDSLRHLKDNSKQLMTNLTVYFEERIYMEGEKSCIYLPETPWKVIIQPCGEIWKDDIKTKYGVGDVWFVGICCQHCEGTLYGKKFSECSIKESTEEVLYQMYSHGLDKFLTTESGKKFSKVRILNSKMWESFHDDLKGRIYTTEPKFSNNVDTLKYSPPPECPEINNAYFATSYCKISRKIFLMDGAFEASAIACNTFFDEIKSDVERVKVHKTKARFCTLEGLRIVDRMMFKKRLPPLSKYVHPFFIIILYFIIIGTMIFKVFSF</sequence>
<proteinExistence type="predicted"/>
<name>A0A481ZB91_9VIRU</name>
<dbReference type="EMBL" id="MK500581">
    <property type="protein sequence ID" value="QBK92725.1"/>
    <property type="molecule type" value="Genomic_DNA"/>
</dbReference>
<accession>A0A481ZB91</accession>
<dbReference type="PANTHER" id="PTHR42923:SF46">
    <property type="entry name" value="AMINE OXIDASE"/>
    <property type="match status" value="1"/>
</dbReference>
<keyword evidence="1" id="KW-1133">Transmembrane helix</keyword>